<feature type="domain" description="YARHG" evidence="1">
    <location>
        <begin position="14"/>
        <end position="84"/>
    </location>
</feature>
<name>A0ABX2IW45_9RHOB</name>
<dbReference type="InterPro" id="IPR025582">
    <property type="entry name" value="YARHG_dom"/>
</dbReference>
<organism evidence="2 3">
    <name type="scientific">Parasulfitobacter algicola</name>
    <dbReference type="NCBI Taxonomy" id="2614809"/>
    <lineage>
        <taxon>Bacteria</taxon>
        <taxon>Pseudomonadati</taxon>
        <taxon>Pseudomonadota</taxon>
        <taxon>Alphaproteobacteria</taxon>
        <taxon>Rhodobacterales</taxon>
        <taxon>Roseobacteraceae</taxon>
        <taxon>Parasulfitobacter</taxon>
    </lineage>
</organism>
<evidence type="ECO:0000313" key="2">
    <source>
        <dbReference type="EMBL" id="NSX54624.1"/>
    </source>
</evidence>
<gene>
    <name evidence="2" type="ORF">HRQ87_07385</name>
</gene>
<evidence type="ECO:0000259" key="1">
    <source>
        <dbReference type="SMART" id="SM01324"/>
    </source>
</evidence>
<protein>
    <submittedName>
        <fullName evidence="2">YARHG domain-containing protein</fullName>
    </submittedName>
</protein>
<dbReference type="Pfam" id="PF13308">
    <property type="entry name" value="YARHG"/>
    <property type="match status" value="1"/>
</dbReference>
<keyword evidence="3" id="KW-1185">Reference proteome</keyword>
<sequence>MDLMKQAFVVFLYLIFISPLYAANINQSCNELWFARNAMLDRGGYCFSSPLGQSIFNNEDCSTQSPSIGKAAREMIEEIRKDERDLGCSVDTNVTDAGPFLRFMSERMQLDVQPPIPEDWQSQYSCIDYQGEPISVYSAPDRSSQVLATINVDGDISFSHQFMLRDGTFDVLRPVRTTNERVWQFITVFAEGEAIGKTGWILMSPTAFRTPLSQGGSCDVVTG</sequence>
<dbReference type="EMBL" id="JABUFE010000003">
    <property type="protein sequence ID" value="NSX54624.1"/>
    <property type="molecule type" value="Genomic_DNA"/>
</dbReference>
<dbReference type="Proteomes" id="UP000777935">
    <property type="component" value="Unassembled WGS sequence"/>
</dbReference>
<dbReference type="RefSeq" id="WP_174136834.1">
    <property type="nucleotide sequence ID" value="NZ_JABUFE010000003.1"/>
</dbReference>
<proteinExistence type="predicted"/>
<dbReference type="SMART" id="SM01324">
    <property type="entry name" value="YARHG"/>
    <property type="match status" value="1"/>
</dbReference>
<reference evidence="2 3" key="1">
    <citation type="submission" date="2020-06" db="EMBL/GenBank/DDBJ databases">
        <title>Sulfitobacter algicola sp. nov., isolated from green algae.</title>
        <authorList>
            <person name="Wang C."/>
        </authorList>
    </citation>
    <scope>NUCLEOTIDE SEQUENCE [LARGE SCALE GENOMIC DNA]</scope>
    <source>
        <strain evidence="2 3">1151</strain>
    </source>
</reference>
<accession>A0ABX2IW45</accession>
<evidence type="ECO:0000313" key="3">
    <source>
        <dbReference type="Proteomes" id="UP000777935"/>
    </source>
</evidence>
<comment type="caution">
    <text evidence="2">The sequence shown here is derived from an EMBL/GenBank/DDBJ whole genome shotgun (WGS) entry which is preliminary data.</text>
</comment>